<reference evidence="1 2" key="3">
    <citation type="journal article" date="2011" name="PLoS ONE">
        <title>The Complete Genome Sequence of 'Candidatus Liberibacter solanacearum', the Bacterium Associated with Potato Zebra Chip Disease.</title>
        <authorList>
            <person name="Lin H."/>
            <person name="Lou B."/>
            <person name="Glynn J.M."/>
            <person name="Doddapaneni H."/>
            <person name="Civerolo E.L."/>
            <person name="Chen C."/>
            <person name="Duan Y."/>
            <person name="Zhou L."/>
            <person name="Vahling C.M."/>
        </authorList>
    </citation>
    <scope>NUCLEOTIDE SEQUENCE [LARGE SCALE GENOMIC DNA]</scope>
    <source>
        <strain evidence="1 2">CLso-ZC1</strain>
    </source>
</reference>
<protein>
    <submittedName>
        <fullName evidence="1">Uracil-DNA glycosylase</fullName>
    </submittedName>
</protein>
<reference evidence="2" key="1">
    <citation type="submission" date="2010-11" db="EMBL/GenBank/DDBJ databases">
        <title>Complete genome sequence of Candidatus Liberibacter solanacearum CLso-ZC1.</title>
        <authorList>
            <person name="Lin H."/>
            <person name="Doddapaneni H.V."/>
            <person name="Lou B."/>
            <person name="Civerolo E.L."/>
            <person name="Chen C."/>
            <person name="Duan Y."/>
            <person name="Zhou L."/>
            <person name="Glynn J."/>
        </authorList>
    </citation>
    <scope>NUCLEOTIDE SEQUENCE [LARGE SCALE GENOMIC DNA]</scope>
    <source>
        <strain evidence="2">CLso-ZC1</strain>
    </source>
</reference>
<gene>
    <name evidence="1" type="ordered locus">CKC_03590</name>
</gene>
<dbReference type="HOGENOM" id="CLU_3253582_0_0_5"/>
<dbReference type="EMBL" id="CP002371">
    <property type="protein sequence ID" value="ADR52467.1"/>
    <property type="molecule type" value="Genomic_DNA"/>
</dbReference>
<dbReference type="AlphaFoldDB" id="E4UBG1"/>
<organism evidence="1 2">
    <name type="scientific">Liberibacter solanacearum (strain CLso-ZC1)</name>
    <dbReference type="NCBI Taxonomy" id="658172"/>
    <lineage>
        <taxon>Bacteria</taxon>
        <taxon>Pseudomonadati</taxon>
        <taxon>Pseudomonadota</taxon>
        <taxon>Alphaproteobacteria</taxon>
        <taxon>Hyphomicrobiales</taxon>
        <taxon>Rhizobiaceae</taxon>
        <taxon>Liberibacter</taxon>
    </lineage>
</organism>
<reference key="2">
    <citation type="submission" date="2010-11" db="EMBL/GenBank/DDBJ databases">
        <authorList>
            <person name="Lin H."/>
            <person name="Doddapaneni H.V."/>
            <person name="Lou B."/>
            <person name="Civerolo E.L."/>
            <person name="Chen C."/>
            <person name="Duan Y."/>
            <person name="Zhou L."/>
            <person name="Glynn J."/>
        </authorList>
    </citation>
    <scope>NUCLEOTIDE SEQUENCE</scope>
    <source>
        <strain>CLso-ZC1</strain>
    </source>
</reference>
<dbReference type="KEGG" id="lso:CKC_03590"/>
<dbReference type="Proteomes" id="UP000007038">
    <property type="component" value="Chromosome"/>
</dbReference>
<evidence type="ECO:0000313" key="2">
    <source>
        <dbReference type="Proteomes" id="UP000007038"/>
    </source>
</evidence>
<evidence type="ECO:0000313" key="1">
    <source>
        <dbReference type="EMBL" id="ADR52467.1"/>
    </source>
</evidence>
<accession>E4UBG1</accession>
<dbReference type="STRING" id="658172.CKC_03590"/>
<proteinExistence type="predicted"/>
<sequence>MEGVKIHESWKALLESHFKSDYMHNLKEFLLSEKTQRKKNFS</sequence>
<name>E4UBG1_LIBSC</name>